<keyword evidence="3" id="KW-1185">Reference proteome</keyword>
<evidence type="ECO:0000259" key="1">
    <source>
        <dbReference type="Pfam" id="PF01575"/>
    </source>
</evidence>
<name>A0A4D6HIJ9_9EURY</name>
<accession>A0A4D6HIJ9</accession>
<dbReference type="AlphaFoldDB" id="A0A4D6HIJ9"/>
<dbReference type="InterPro" id="IPR052342">
    <property type="entry name" value="MCH/BMMD"/>
</dbReference>
<dbReference type="InterPro" id="IPR029069">
    <property type="entry name" value="HotDog_dom_sf"/>
</dbReference>
<dbReference type="STRING" id="1457250.GCA_000755225_01940"/>
<feature type="domain" description="MaoC-like" evidence="1">
    <location>
        <begin position="17"/>
        <end position="120"/>
    </location>
</feature>
<dbReference type="OrthoDB" id="225748at2157"/>
<proteinExistence type="predicted"/>
<dbReference type="RefSeq" id="WP_049992839.1">
    <property type="nucleotide sequence ID" value="NZ_CP031310.1"/>
</dbReference>
<dbReference type="Proteomes" id="UP000296706">
    <property type="component" value="Chromosome"/>
</dbReference>
<dbReference type="InterPro" id="IPR002539">
    <property type="entry name" value="MaoC-like_dom"/>
</dbReference>
<sequence length="146" mass="16085">MPTTYEDLTVGDTETFGSYTVTREEIVEFAEQYDPQPFHVDPEAAADSPFGGLVASGWHTASMTMRLLVTGILQEADTRGALGVDEMRWLAPVRPGDTLTARTEIVEKEPWGEEYGKVDVRIETLVDGDVVCSMVGLVLFGRREGE</sequence>
<dbReference type="Gene3D" id="3.10.129.10">
    <property type="entry name" value="Hotdog Thioesterase"/>
    <property type="match status" value="1"/>
</dbReference>
<dbReference type="KEGG" id="hsn:DV733_15320"/>
<dbReference type="PANTHER" id="PTHR43664">
    <property type="entry name" value="MONOAMINE OXIDASE-RELATED"/>
    <property type="match status" value="1"/>
</dbReference>
<dbReference type="CDD" id="cd03454">
    <property type="entry name" value="YdeM"/>
    <property type="match status" value="1"/>
</dbReference>
<dbReference type="GeneID" id="39849258"/>
<organism evidence="2 3">
    <name type="scientific">Halapricum salinum</name>
    <dbReference type="NCBI Taxonomy" id="1457250"/>
    <lineage>
        <taxon>Archaea</taxon>
        <taxon>Methanobacteriati</taxon>
        <taxon>Methanobacteriota</taxon>
        <taxon>Stenosarchaea group</taxon>
        <taxon>Halobacteria</taxon>
        <taxon>Halobacteriales</taxon>
        <taxon>Haloarculaceae</taxon>
        <taxon>Halapricum</taxon>
    </lineage>
</organism>
<gene>
    <name evidence="2" type="ORF">DV733_15320</name>
</gene>
<dbReference type="SUPFAM" id="SSF54637">
    <property type="entry name" value="Thioesterase/thiol ester dehydrase-isomerase"/>
    <property type="match status" value="1"/>
</dbReference>
<evidence type="ECO:0000313" key="2">
    <source>
        <dbReference type="EMBL" id="QCC52517.1"/>
    </source>
</evidence>
<dbReference type="PANTHER" id="PTHR43664:SF1">
    <property type="entry name" value="BETA-METHYLMALYL-COA DEHYDRATASE"/>
    <property type="match status" value="1"/>
</dbReference>
<reference evidence="2 3" key="1">
    <citation type="journal article" date="2019" name="Nat. Commun.">
        <title>A new type of DNA phosphorothioation-based antiviral system in archaea.</title>
        <authorList>
            <person name="Xiong L."/>
            <person name="Liu S."/>
            <person name="Chen S."/>
            <person name="Xiao Y."/>
            <person name="Zhu B."/>
            <person name="Gao Y."/>
            <person name="Zhang Y."/>
            <person name="Chen B."/>
            <person name="Luo J."/>
            <person name="Deng Z."/>
            <person name="Chen X."/>
            <person name="Wang L."/>
            <person name="Chen S."/>
        </authorList>
    </citation>
    <scope>NUCLEOTIDE SEQUENCE [LARGE SCALE GENOMIC DNA]</scope>
    <source>
        <strain evidence="2 3">CBA1105</strain>
    </source>
</reference>
<dbReference type="Pfam" id="PF01575">
    <property type="entry name" value="MaoC_dehydratas"/>
    <property type="match status" value="1"/>
</dbReference>
<protein>
    <submittedName>
        <fullName evidence="2">Dehydratase</fullName>
    </submittedName>
</protein>
<dbReference type="EMBL" id="CP031310">
    <property type="protein sequence ID" value="QCC52517.1"/>
    <property type="molecule type" value="Genomic_DNA"/>
</dbReference>
<evidence type="ECO:0000313" key="3">
    <source>
        <dbReference type="Proteomes" id="UP000296706"/>
    </source>
</evidence>